<dbReference type="GeneID" id="17353524"/>
<evidence type="ECO:0000256" key="4">
    <source>
        <dbReference type="ARBA" id="ARBA00022833"/>
    </source>
</evidence>
<dbReference type="InterPro" id="IPR001915">
    <property type="entry name" value="Peptidase_M48"/>
</dbReference>
<evidence type="ECO:0000256" key="6">
    <source>
        <dbReference type="RuleBase" id="RU003983"/>
    </source>
</evidence>
<dbReference type="STRING" id="554065.E1ZJY9"/>
<dbReference type="RefSeq" id="XP_005846047.1">
    <property type="nucleotide sequence ID" value="XM_005845985.1"/>
</dbReference>
<feature type="compositionally biased region" description="Polar residues" evidence="7">
    <location>
        <begin position="264"/>
        <end position="280"/>
    </location>
</feature>
<evidence type="ECO:0000256" key="2">
    <source>
        <dbReference type="ARBA" id="ARBA00022723"/>
    </source>
</evidence>
<comment type="cofactor">
    <cofactor evidence="6">
        <name>Zn(2+)</name>
        <dbReference type="ChEBI" id="CHEBI:29105"/>
    </cofactor>
    <text evidence="6">Binds 1 zinc ion per subunit.</text>
</comment>
<dbReference type="Proteomes" id="UP000008141">
    <property type="component" value="Unassembled WGS sequence"/>
</dbReference>
<dbReference type="KEGG" id="cvr:CHLNCDRAFT_25372"/>
<dbReference type="GO" id="GO:0046872">
    <property type="term" value="F:metal ion binding"/>
    <property type="evidence" value="ECO:0007669"/>
    <property type="project" value="UniProtKB-KW"/>
</dbReference>
<sequence length="297" mass="31947">YRGLSAAQFQHPLDQQNTALLRVLPGLELVARNLMGPVAEQVLLLENIGTSIKAGPDQLPSLHRLLTEAAAMLQMEAPDLYVRQNPLPNAYTLAIAGRTPFIVVHTALLELLTPAEVQAVLAHELGHLKCDHGVWLTAANVLALGTVSLLPVVSSAVEEGLLRWLRAAELTCDRAALLVAQDSKVVVSALMKLAGGSPSLAGELNIDAFLRQARSYDEATASPVGWYLRNAQTRALSHPLPVMRAREIDRWAQSEQFRALLAANQQPAGGTSSGSTQQRPAQRKPVQSGGTRIIPVQ</sequence>
<dbReference type="FunCoup" id="E1ZJY9">
    <property type="interactions" value="39"/>
</dbReference>
<dbReference type="PANTHER" id="PTHR10120">
    <property type="entry name" value="CAAX PRENYL PROTEASE 1"/>
    <property type="match status" value="1"/>
</dbReference>
<keyword evidence="4 6" id="KW-0862">Zinc</keyword>
<dbReference type="CDD" id="cd07325">
    <property type="entry name" value="M48_Ste24p_like"/>
    <property type="match status" value="1"/>
</dbReference>
<accession>E1ZJY9</accession>
<proteinExistence type="inferred from homology"/>
<gene>
    <name evidence="9" type="ORF">CHLNCDRAFT_25372</name>
</gene>
<feature type="domain" description="Peptidase M48" evidence="8">
    <location>
        <begin position="60"/>
        <end position="251"/>
    </location>
</feature>
<evidence type="ECO:0000313" key="9">
    <source>
        <dbReference type="EMBL" id="EFN53945.1"/>
    </source>
</evidence>
<evidence type="ECO:0000256" key="5">
    <source>
        <dbReference type="ARBA" id="ARBA00023049"/>
    </source>
</evidence>
<dbReference type="Gene3D" id="3.30.2010.10">
    <property type="entry name" value="Metalloproteases ('zincins'), catalytic domain"/>
    <property type="match status" value="1"/>
</dbReference>
<dbReference type="eggNOG" id="ENOG502QUG6">
    <property type="taxonomic scope" value="Eukaryota"/>
</dbReference>
<dbReference type="Pfam" id="PF01435">
    <property type="entry name" value="Peptidase_M48"/>
    <property type="match status" value="1"/>
</dbReference>
<evidence type="ECO:0000256" key="7">
    <source>
        <dbReference type="SAM" id="MobiDB-lite"/>
    </source>
</evidence>
<dbReference type="EMBL" id="GL433849">
    <property type="protein sequence ID" value="EFN53945.1"/>
    <property type="molecule type" value="Genomic_DNA"/>
</dbReference>
<feature type="region of interest" description="Disordered" evidence="7">
    <location>
        <begin position="264"/>
        <end position="297"/>
    </location>
</feature>
<dbReference type="MEROPS" id="M48.021"/>
<keyword evidence="1 6" id="KW-0645">Protease</keyword>
<organism evidence="10">
    <name type="scientific">Chlorella variabilis</name>
    <name type="common">Green alga</name>
    <dbReference type="NCBI Taxonomy" id="554065"/>
    <lineage>
        <taxon>Eukaryota</taxon>
        <taxon>Viridiplantae</taxon>
        <taxon>Chlorophyta</taxon>
        <taxon>core chlorophytes</taxon>
        <taxon>Trebouxiophyceae</taxon>
        <taxon>Chlorellales</taxon>
        <taxon>Chlorellaceae</taxon>
        <taxon>Chlorella clade</taxon>
        <taxon>Chlorella</taxon>
    </lineage>
</organism>
<comment type="similarity">
    <text evidence="6">Belongs to the peptidase M48 family.</text>
</comment>
<evidence type="ECO:0000256" key="3">
    <source>
        <dbReference type="ARBA" id="ARBA00022801"/>
    </source>
</evidence>
<keyword evidence="3 6" id="KW-0378">Hydrolase</keyword>
<reference evidence="9 10" key="1">
    <citation type="journal article" date="2010" name="Plant Cell">
        <title>The Chlorella variabilis NC64A genome reveals adaptation to photosymbiosis, coevolution with viruses, and cryptic sex.</title>
        <authorList>
            <person name="Blanc G."/>
            <person name="Duncan G."/>
            <person name="Agarkova I."/>
            <person name="Borodovsky M."/>
            <person name="Gurnon J."/>
            <person name="Kuo A."/>
            <person name="Lindquist E."/>
            <person name="Lucas S."/>
            <person name="Pangilinan J."/>
            <person name="Polle J."/>
            <person name="Salamov A."/>
            <person name="Terry A."/>
            <person name="Yamada T."/>
            <person name="Dunigan D.D."/>
            <person name="Grigoriev I.V."/>
            <person name="Claverie J.M."/>
            <person name="Van Etten J.L."/>
        </authorList>
    </citation>
    <scope>NUCLEOTIDE SEQUENCE [LARGE SCALE GENOMIC DNA]</scope>
    <source>
        <strain evidence="9 10">NC64A</strain>
    </source>
</reference>
<dbReference type="OrthoDB" id="272500at2759"/>
<evidence type="ECO:0000259" key="8">
    <source>
        <dbReference type="Pfam" id="PF01435"/>
    </source>
</evidence>
<dbReference type="AlphaFoldDB" id="E1ZJY9"/>
<evidence type="ECO:0000256" key="1">
    <source>
        <dbReference type="ARBA" id="ARBA00022670"/>
    </source>
</evidence>
<dbReference type="GO" id="GO:0006508">
    <property type="term" value="P:proteolysis"/>
    <property type="evidence" value="ECO:0007669"/>
    <property type="project" value="UniProtKB-KW"/>
</dbReference>
<feature type="non-terminal residue" evidence="9">
    <location>
        <position position="1"/>
    </location>
</feature>
<dbReference type="GO" id="GO:0004222">
    <property type="term" value="F:metalloendopeptidase activity"/>
    <property type="evidence" value="ECO:0007669"/>
    <property type="project" value="InterPro"/>
</dbReference>
<keyword evidence="10" id="KW-1185">Reference proteome</keyword>
<protein>
    <recommendedName>
        <fullName evidence="8">Peptidase M48 domain-containing protein</fullName>
    </recommendedName>
</protein>
<dbReference type="InParanoid" id="E1ZJY9"/>
<name>E1ZJY9_CHLVA</name>
<evidence type="ECO:0000313" key="10">
    <source>
        <dbReference type="Proteomes" id="UP000008141"/>
    </source>
</evidence>
<dbReference type="FunFam" id="3.30.2010.10:FF:000007">
    <property type="entry name" value="Peptidase M48 family protein"/>
    <property type="match status" value="1"/>
</dbReference>
<keyword evidence="5 6" id="KW-0482">Metalloprotease</keyword>
<keyword evidence="2" id="KW-0479">Metal-binding</keyword>
<dbReference type="OMA" id="PNAMCIG"/>